<protein>
    <submittedName>
        <fullName evidence="3">Diguanylate cyclase</fullName>
    </submittedName>
</protein>
<dbReference type="InterPro" id="IPR029787">
    <property type="entry name" value="Nucleotide_cyclase"/>
</dbReference>
<dbReference type="SUPFAM" id="SSF55785">
    <property type="entry name" value="PYP-like sensor domain (PAS domain)"/>
    <property type="match status" value="1"/>
</dbReference>
<dbReference type="InterPro" id="IPR000014">
    <property type="entry name" value="PAS"/>
</dbReference>
<reference evidence="3" key="1">
    <citation type="submission" date="2020-10" db="EMBL/GenBank/DDBJ databases">
        <authorList>
            <person name="Gilroy R."/>
        </authorList>
    </citation>
    <scope>NUCLEOTIDE SEQUENCE</scope>
    <source>
        <strain evidence="3">13766</strain>
    </source>
</reference>
<name>A0A9D1FYT3_9FIRM</name>
<feature type="domain" description="GGDEF" evidence="2">
    <location>
        <begin position="335"/>
        <end position="458"/>
    </location>
</feature>
<feature type="domain" description="PAS" evidence="1">
    <location>
        <begin position="175"/>
        <end position="252"/>
    </location>
</feature>
<dbReference type="PROSITE" id="PS50887">
    <property type="entry name" value="GGDEF"/>
    <property type="match status" value="1"/>
</dbReference>
<dbReference type="SMART" id="SM00267">
    <property type="entry name" value="GGDEF"/>
    <property type="match status" value="1"/>
</dbReference>
<dbReference type="CDD" id="cd01949">
    <property type="entry name" value="GGDEF"/>
    <property type="match status" value="1"/>
</dbReference>
<dbReference type="Gene3D" id="3.10.450.50">
    <property type="match status" value="1"/>
</dbReference>
<dbReference type="InterPro" id="IPR013655">
    <property type="entry name" value="PAS_fold_3"/>
</dbReference>
<dbReference type="InterPro" id="IPR037401">
    <property type="entry name" value="SnoaL-like"/>
</dbReference>
<gene>
    <name evidence="3" type="ORF">IAA84_03555</name>
</gene>
<dbReference type="InterPro" id="IPR032710">
    <property type="entry name" value="NTF2-like_dom_sf"/>
</dbReference>
<dbReference type="PANTHER" id="PTHR44757">
    <property type="entry name" value="DIGUANYLATE CYCLASE DGCP"/>
    <property type="match status" value="1"/>
</dbReference>
<dbReference type="SUPFAM" id="SSF55073">
    <property type="entry name" value="Nucleotide cyclase"/>
    <property type="match status" value="1"/>
</dbReference>
<evidence type="ECO:0000313" key="4">
    <source>
        <dbReference type="Proteomes" id="UP000824140"/>
    </source>
</evidence>
<dbReference type="NCBIfam" id="TIGR00254">
    <property type="entry name" value="GGDEF"/>
    <property type="match status" value="1"/>
</dbReference>
<dbReference type="SUPFAM" id="SSF54427">
    <property type="entry name" value="NTF2-like"/>
    <property type="match status" value="1"/>
</dbReference>
<dbReference type="Gene3D" id="3.30.70.270">
    <property type="match status" value="1"/>
</dbReference>
<sequence length="458" mass="52080">MERSEACGSSTDKKRAAIELTQYMVHKHYCENDPEALIALFDEPLAWFGAGENEYASGRDTVSAIFREFAGKVPKCIVSEEEYRAEELAPDVYLCTGRMWIATDPATHVYLRVHQRITTVFRWKNGTARCCHIHISNPYSEMVSDDVGFPTQMARQTYEYMESHLREQEKRPDAQNAELASIYETIPCAIFRLARTGGIYRMLTFNQALADILGYPREEIEAMDCSSGLLGDVVPEDASAIHAALRRLKNPGDYTHVTYRVRDRSGQCIHLRCKINLISEGEDGQIIQYSAFNVSRSVELETLLSRLSFEDSLTGLFNRNRFNHDMDNYLSEGKTRLGVASLDLNGLKEVNDQLGHSAGDALLQRTAGHIRRAFPEKGYRIGGDEFIIIDEDLDEAAFASAIQALCQSMENDHIRIACGYAWRAAHCSVKEQLEEADAHMYQSKKRYYSDRRHDRRKN</sequence>
<evidence type="ECO:0000313" key="3">
    <source>
        <dbReference type="EMBL" id="HIS92073.1"/>
    </source>
</evidence>
<dbReference type="PROSITE" id="PS50112">
    <property type="entry name" value="PAS"/>
    <property type="match status" value="1"/>
</dbReference>
<accession>A0A9D1FYT3</accession>
<dbReference type="Pfam" id="PF08447">
    <property type="entry name" value="PAS_3"/>
    <property type="match status" value="1"/>
</dbReference>
<organism evidence="3 4">
    <name type="scientific">Candidatus Alectryocaccomicrobium excrementavium</name>
    <dbReference type="NCBI Taxonomy" id="2840668"/>
    <lineage>
        <taxon>Bacteria</taxon>
        <taxon>Bacillati</taxon>
        <taxon>Bacillota</taxon>
        <taxon>Clostridia</taxon>
        <taxon>Candidatus Alectryocaccomicrobium</taxon>
    </lineage>
</organism>
<dbReference type="NCBIfam" id="TIGR00229">
    <property type="entry name" value="sensory_box"/>
    <property type="match status" value="1"/>
</dbReference>
<reference evidence="3" key="2">
    <citation type="journal article" date="2021" name="PeerJ">
        <title>Extensive microbial diversity within the chicken gut microbiome revealed by metagenomics and culture.</title>
        <authorList>
            <person name="Gilroy R."/>
            <person name="Ravi A."/>
            <person name="Getino M."/>
            <person name="Pursley I."/>
            <person name="Horton D.L."/>
            <person name="Alikhan N.F."/>
            <person name="Baker D."/>
            <person name="Gharbi K."/>
            <person name="Hall N."/>
            <person name="Watson M."/>
            <person name="Adriaenssens E.M."/>
            <person name="Foster-Nyarko E."/>
            <person name="Jarju S."/>
            <person name="Secka A."/>
            <person name="Antonio M."/>
            <person name="Oren A."/>
            <person name="Chaudhuri R.R."/>
            <person name="La Ragione R."/>
            <person name="Hildebrand F."/>
            <person name="Pallen M.J."/>
        </authorList>
    </citation>
    <scope>NUCLEOTIDE SEQUENCE</scope>
    <source>
        <strain evidence="3">13766</strain>
    </source>
</reference>
<evidence type="ECO:0000259" key="2">
    <source>
        <dbReference type="PROSITE" id="PS50887"/>
    </source>
</evidence>
<dbReference type="AlphaFoldDB" id="A0A9D1FYT3"/>
<dbReference type="InterPro" id="IPR052155">
    <property type="entry name" value="Biofilm_reg_signaling"/>
</dbReference>
<dbReference type="Pfam" id="PF00990">
    <property type="entry name" value="GGDEF"/>
    <property type="match status" value="1"/>
</dbReference>
<dbReference type="EMBL" id="DVJN01000070">
    <property type="protein sequence ID" value="HIS92073.1"/>
    <property type="molecule type" value="Genomic_DNA"/>
</dbReference>
<comment type="caution">
    <text evidence="3">The sequence shown here is derived from an EMBL/GenBank/DDBJ whole genome shotgun (WGS) entry which is preliminary data.</text>
</comment>
<dbReference type="Gene3D" id="3.30.450.20">
    <property type="entry name" value="PAS domain"/>
    <property type="match status" value="1"/>
</dbReference>
<proteinExistence type="predicted"/>
<dbReference type="Proteomes" id="UP000824140">
    <property type="component" value="Unassembled WGS sequence"/>
</dbReference>
<dbReference type="InterPro" id="IPR035965">
    <property type="entry name" value="PAS-like_dom_sf"/>
</dbReference>
<dbReference type="Pfam" id="PF13474">
    <property type="entry name" value="SnoaL_3"/>
    <property type="match status" value="1"/>
</dbReference>
<dbReference type="CDD" id="cd00130">
    <property type="entry name" value="PAS"/>
    <property type="match status" value="1"/>
</dbReference>
<evidence type="ECO:0000259" key="1">
    <source>
        <dbReference type="PROSITE" id="PS50112"/>
    </source>
</evidence>
<dbReference type="PANTHER" id="PTHR44757:SF2">
    <property type="entry name" value="BIOFILM ARCHITECTURE MAINTENANCE PROTEIN MBAA"/>
    <property type="match status" value="1"/>
</dbReference>
<dbReference type="InterPro" id="IPR000160">
    <property type="entry name" value="GGDEF_dom"/>
</dbReference>
<dbReference type="InterPro" id="IPR043128">
    <property type="entry name" value="Rev_trsase/Diguanyl_cyclase"/>
</dbReference>